<evidence type="ECO:0000313" key="1">
    <source>
        <dbReference type="EMBL" id="QQK07677.1"/>
    </source>
</evidence>
<reference evidence="1 2" key="1">
    <citation type="journal article" date="2022" name="Int. J. Syst. Evol. Microbiol.">
        <title>Miniphocaeibacter halophilus sp. nov., an ammonium-tolerant acetate-producing bacterium isolated from a biogas system.</title>
        <authorList>
            <person name="Schnurer A."/>
            <person name="Singh A."/>
            <person name="Bi S."/>
            <person name="Qiao W."/>
            <person name="Westerholm M."/>
        </authorList>
    </citation>
    <scope>NUCLEOTIDE SEQUENCE [LARGE SCALE GENOMIC DNA]</scope>
    <source>
        <strain evidence="1 2">AMB_01</strain>
    </source>
</reference>
<name>A0AC61MPZ9_9FIRM</name>
<dbReference type="EMBL" id="CP066744">
    <property type="protein sequence ID" value="QQK07677.1"/>
    <property type="molecule type" value="Genomic_DNA"/>
</dbReference>
<sequence>MESKFNTLLDKLKIRNCLNCDPNILEINYDPKKDEISFLFSEVENIEDKKEIKNILKEILPNLSNIIIEFKENSINSVSVNIEELVFNFLKNNNIFINKSDIYLIGESINIYCEEKYKKLLSENKIENSLLENVNKFDNKYTNVLINTLKDEDISQQHLSIVKSKEKKVSKEFVSKINNEQKNNINDINNNNKVDKKNRYGRKINSSITPIKDLGDNWDYICVAGEVIDLNKVVTKKNDYVILSYDISDYTSTVTCKTFFTTKKF</sequence>
<proteinExistence type="predicted"/>
<protein>
    <submittedName>
        <fullName evidence="1">Uncharacterized protein</fullName>
    </submittedName>
</protein>
<evidence type="ECO:0000313" key="2">
    <source>
        <dbReference type="Proteomes" id="UP000595814"/>
    </source>
</evidence>
<gene>
    <name evidence="1" type="ORF">JFY71_10360</name>
</gene>
<dbReference type="Proteomes" id="UP000595814">
    <property type="component" value="Chromosome"/>
</dbReference>
<accession>A0AC61MPZ9</accession>
<organism evidence="1 2">
    <name type="scientific">Miniphocaeibacter halophilus</name>
    <dbReference type="NCBI Taxonomy" id="2931922"/>
    <lineage>
        <taxon>Bacteria</taxon>
        <taxon>Bacillati</taxon>
        <taxon>Bacillota</taxon>
        <taxon>Tissierellia</taxon>
        <taxon>Tissierellales</taxon>
        <taxon>Peptoniphilaceae</taxon>
        <taxon>Miniphocaeibacter</taxon>
    </lineage>
</organism>
<keyword evidence="2" id="KW-1185">Reference proteome</keyword>